<dbReference type="RefSeq" id="WP_380794467.1">
    <property type="nucleotide sequence ID" value="NZ_JBHRVU010000004.1"/>
</dbReference>
<evidence type="ECO:0000313" key="1">
    <source>
        <dbReference type="EMBL" id="MFC3441008.1"/>
    </source>
</evidence>
<name>A0ABV7NCU8_9SPHN</name>
<comment type="caution">
    <text evidence="1">The sequence shown here is derived from an EMBL/GenBank/DDBJ whole genome shotgun (WGS) entry which is preliminary data.</text>
</comment>
<gene>
    <name evidence="1" type="ORF">ACFOKF_07320</name>
</gene>
<keyword evidence="2" id="KW-1185">Reference proteome</keyword>
<dbReference type="EMBL" id="JBHRVU010000004">
    <property type="protein sequence ID" value="MFC3441008.1"/>
    <property type="molecule type" value="Genomic_DNA"/>
</dbReference>
<proteinExistence type="predicted"/>
<accession>A0ABV7NCU8</accession>
<sequence>MKTIVKIARKPVNTEGHRDHFRLLIARFGKREAAKEISDDVLYIFRIDPGIMIQIVIAVRENVAFAIIGAYAVPDKFCHRFIDATCDQLVNQHGRIHSLPFGRQMLRVAACSPLHQKSKGADRGRHRYQ</sequence>
<dbReference type="Proteomes" id="UP001595681">
    <property type="component" value="Unassembled WGS sequence"/>
</dbReference>
<evidence type="ECO:0000313" key="2">
    <source>
        <dbReference type="Proteomes" id="UP001595681"/>
    </source>
</evidence>
<protein>
    <submittedName>
        <fullName evidence="1">Uncharacterized protein</fullName>
    </submittedName>
</protein>
<organism evidence="1 2">
    <name type="scientific">Sphingobium rhizovicinum</name>
    <dbReference type="NCBI Taxonomy" id="432308"/>
    <lineage>
        <taxon>Bacteria</taxon>
        <taxon>Pseudomonadati</taxon>
        <taxon>Pseudomonadota</taxon>
        <taxon>Alphaproteobacteria</taxon>
        <taxon>Sphingomonadales</taxon>
        <taxon>Sphingomonadaceae</taxon>
        <taxon>Sphingobium</taxon>
    </lineage>
</organism>
<reference evidence="2" key="1">
    <citation type="journal article" date="2019" name="Int. J. Syst. Evol. Microbiol.">
        <title>The Global Catalogue of Microorganisms (GCM) 10K type strain sequencing project: providing services to taxonomists for standard genome sequencing and annotation.</title>
        <authorList>
            <consortium name="The Broad Institute Genomics Platform"/>
            <consortium name="The Broad Institute Genome Sequencing Center for Infectious Disease"/>
            <person name="Wu L."/>
            <person name="Ma J."/>
        </authorList>
    </citation>
    <scope>NUCLEOTIDE SEQUENCE [LARGE SCALE GENOMIC DNA]</scope>
    <source>
        <strain evidence="2">CCM 7491</strain>
    </source>
</reference>